<keyword evidence="9" id="KW-0325">Glycoprotein</keyword>
<accession>A0A7S1R4L4</accession>
<gene>
    <name evidence="12" type="ORF">NDES1114_LOCUS35754</name>
</gene>
<comment type="pathway">
    <text evidence="2">Glycolipid biosynthesis; glycosylphosphatidylinositol-anchor biosynthesis.</text>
</comment>
<keyword evidence="4" id="KW-0337">GPI-anchor biosynthesis</keyword>
<evidence type="ECO:0000256" key="7">
    <source>
        <dbReference type="ARBA" id="ARBA00022989"/>
    </source>
</evidence>
<evidence type="ECO:0008006" key="13">
    <source>
        <dbReference type="Google" id="ProtNLM"/>
    </source>
</evidence>
<evidence type="ECO:0000256" key="1">
    <source>
        <dbReference type="ARBA" id="ARBA00004389"/>
    </source>
</evidence>
<keyword evidence="11" id="KW-0732">Signal</keyword>
<name>A0A7S1R4L4_NEODS</name>
<evidence type="ECO:0000256" key="3">
    <source>
        <dbReference type="ARBA" id="ARBA00010345"/>
    </source>
</evidence>
<keyword evidence="6" id="KW-0256">Endoplasmic reticulum</keyword>
<comment type="similarity">
    <text evidence="3">Belongs to the PIGX family.</text>
</comment>
<evidence type="ECO:0000313" key="12">
    <source>
        <dbReference type="EMBL" id="CAD9156510.1"/>
    </source>
</evidence>
<evidence type="ECO:0000256" key="8">
    <source>
        <dbReference type="ARBA" id="ARBA00023136"/>
    </source>
</evidence>
<dbReference type="UniPathway" id="UPA00196"/>
<keyword evidence="8 10" id="KW-0472">Membrane</keyword>
<dbReference type="Pfam" id="PF08320">
    <property type="entry name" value="PIG-X"/>
    <property type="match status" value="1"/>
</dbReference>
<dbReference type="GO" id="GO:0006506">
    <property type="term" value="P:GPI anchor biosynthetic process"/>
    <property type="evidence" value="ECO:0007669"/>
    <property type="project" value="UniProtKB-UniPathway"/>
</dbReference>
<organism evidence="12">
    <name type="scientific">Neobodo designis</name>
    <name type="common">Flagellated protozoan</name>
    <name type="synonym">Bodo designis</name>
    <dbReference type="NCBI Taxonomy" id="312471"/>
    <lineage>
        <taxon>Eukaryota</taxon>
        <taxon>Discoba</taxon>
        <taxon>Euglenozoa</taxon>
        <taxon>Kinetoplastea</taxon>
        <taxon>Metakinetoplastina</taxon>
        <taxon>Neobodonida</taxon>
        <taxon>Neobodo</taxon>
    </lineage>
</organism>
<dbReference type="AlphaFoldDB" id="A0A7S1R4L4"/>
<sequence>MSRSTFGALVVLGLAVAVGAQTISVAGTGFHRRLQVHLESVPSAPSVPLRIKFGRAYFVDPFEATEVAKATLRGATLAVPVRTRPERLDLEAPEFSALAAESPTAELLLHPAGTTVEFDLAMHARYPVPVPVPAASASKQGVQAHTGPFCIELSVGDSEFNQVCAESAWPIPRGDAALLPTLYWSTIVLMGAGCAAVVHALLR</sequence>
<feature type="chain" id="PRO_5030759410" description="Phosphatidylinositol-glycan biosynthesis class X protein" evidence="11">
    <location>
        <begin position="21"/>
        <end position="203"/>
    </location>
</feature>
<keyword evidence="7 10" id="KW-1133">Transmembrane helix</keyword>
<evidence type="ECO:0000256" key="10">
    <source>
        <dbReference type="SAM" id="Phobius"/>
    </source>
</evidence>
<dbReference type="InterPro" id="IPR013233">
    <property type="entry name" value="PIG-X/PBN1"/>
</dbReference>
<proteinExistence type="inferred from homology"/>
<dbReference type="EMBL" id="HBGF01053424">
    <property type="protein sequence ID" value="CAD9156510.1"/>
    <property type="molecule type" value="Transcribed_RNA"/>
</dbReference>
<evidence type="ECO:0000256" key="4">
    <source>
        <dbReference type="ARBA" id="ARBA00022502"/>
    </source>
</evidence>
<evidence type="ECO:0000256" key="6">
    <source>
        <dbReference type="ARBA" id="ARBA00022824"/>
    </source>
</evidence>
<evidence type="ECO:0000256" key="2">
    <source>
        <dbReference type="ARBA" id="ARBA00004687"/>
    </source>
</evidence>
<evidence type="ECO:0000256" key="11">
    <source>
        <dbReference type="SAM" id="SignalP"/>
    </source>
</evidence>
<evidence type="ECO:0000256" key="9">
    <source>
        <dbReference type="ARBA" id="ARBA00023180"/>
    </source>
</evidence>
<feature type="transmembrane region" description="Helical" evidence="10">
    <location>
        <begin position="182"/>
        <end position="202"/>
    </location>
</feature>
<keyword evidence="5 10" id="KW-0812">Transmembrane</keyword>
<feature type="signal peptide" evidence="11">
    <location>
        <begin position="1"/>
        <end position="20"/>
    </location>
</feature>
<reference evidence="12" key="1">
    <citation type="submission" date="2021-01" db="EMBL/GenBank/DDBJ databases">
        <authorList>
            <person name="Corre E."/>
            <person name="Pelletier E."/>
            <person name="Niang G."/>
            <person name="Scheremetjew M."/>
            <person name="Finn R."/>
            <person name="Kale V."/>
            <person name="Holt S."/>
            <person name="Cochrane G."/>
            <person name="Meng A."/>
            <person name="Brown T."/>
            <person name="Cohen L."/>
        </authorList>
    </citation>
    <scope>NUCLEOTIDE SEQUENCE</scope>
    <source>
        <strain evidence="12">CCAP 1951/1</strain>
    </source>
</reference>
<protein>
    <recommendedName>
        <fullName evidence="13">Phosphatidylinositol-glycan biosynthesis class X protein</fullName>
    </recommendedName>
</protein>
<comment type="subcellular location">
    <subcellularLocation>
        <location evidence="1">Endoplasmic reticulum membrane</location>
        <topology evidence="1">Single-pass membrane protein</topology>
    </subcellularLocation>
</comment>
<evidence type="ECO:0000256" key="5">
    <source>
        <dbReference type="ARBA" id="ARBA00022692"/>
    </source>
</evidence>
<dbReference type="GO" id="GO:0005789">
    <property type="term" value="C:endoplasmic reticulum membrane"/>
    <property type="evidence" value="ECO:0007669"/>
    <property type="project" value="UniProtKB-SubCell"/>
</dbReference>